<comment type="caution">
    <text evidence="2">The sequence shown here is derived from an EMBL/GenBank/DDBJ whole genome shotgun (WGS) entry which is preliminary data.</text>
</comment>
<dbReference type="OrthoDB" id="10379211at2759"/>
<sequence length="173" mass="18911">MPRPLIVCSVFVLLFWLSQIEACSPSGAAYQAHFKQIPCTQCKPIHIQPGCDKDFHDPKFACAFPLVTYHVARTENCGRATVTCSTLDFKPSVAQVLARVVDSTTNGTVWTPIGAAKKLSTQVTLKCGNESTWDIENVDGRVEDLLFVRCAHSVIPTDNELQVAQTLEGSGQD</sequence>
<accession>A0A811JRC0</accession>
<keyword evidence="3" id="KW-1185">Reference proteome</keyword>
<dbReference type="Proteomes" id="UP000614601">
    <property type="component" value="Unassembled WGS sequence"/>
</dbReference>
<keyword evidence="1" id="KW-0732">Signal</keyword>
<proteinExistence type="predicted"/>
<feature type="chain" id="PRO_5035681347" description="C6 domain-containing protein" evidence="1">
    <location>
        <begin position="23"/>
        <end position="173"/>
    </location>
</feature>
<reference evidence="2" key="1">
    <citation type="submission" date="2020-09" db="EMBL/GenBank/DDBJ databases">
        <authorList>
            <person name="Kikuchi T."/>
        </authorList>
    </citation>
    <scope>NUCLEOTIDE SEQUENCE</scope>
    <source>
        <strain evidence="2">SH1</strain>
    </source>
</reference>
<evidence type="ECO:0008006" key="4">
    <source>
        <dbReference type="Google" id="ProtNLM"/>
    </source>
</evidence>
<feature type="signal peptide" evidence="1">
    <location>
        <begin position="1"/>
        <end position="22"/>
    </location>
</feature>
<evidence type="ECO:0000256" key="1">
    <source>
        <dbReference type="SAM" id="SignalP"/>
    </source>
</evidence>
<dbReference type="Proteomes" id="UP000783686">
    <property type="component" value="Unassembled WGS sequence"/>
</dbReference>
<gene>
    <name evidence="2" type="ORF">BOKJ2_LOCUS647</name>
</gene>
<name>A0A811JRC0_9BILA</name>
<dbReference type="EMBL" id="CAJFDH010000001">
    <property type="protein sequence ID" value="CAD5205963.1"/>
    <property type="molecule type" value="Genomic_DNA"/>
</dbReference>
<evidence type="ECO:0000313" key="3">
    <source>
        <dbReference type="Proteomes" id="UP000614601"/>
    </source>
</evidence>
<dbReference type="EMBL" id="CAJFCW020000001">
    <property type="protein sequence ID" value="CAG9079990.1"/>
    <property type="molecule type" value="Genomic_DNA"/>
</dbReference>
<organism evidence="2 3">
    <name type="scientific">Bursaphelenchus okinawaensis</name>
    <dbReference type="NCBI Taxonomy" id="465554"/>
    <lineage>
        <taxon>Eukaryota</taxon>
        <taxon>Metazoa</taxon>
        <taxon>Ecdysozoa</taxon>
        <taxon>Nematoda</taxon>
        <taxon>Chromadorea</taxon>
        <taxon>Rhabditida</taxon>
        <taxon>Tylenchina</taxon>
        <taxon>Tylenchomorpha</taxon>
        <taxon>Aphelenchoidea</taxon>
        <taxon>Aphelenchoididae</taxon>
        <taxon>Bursaphelenchus</taxon>
    </lineage>
</organism>
<evidence type="ECO:0000313" key="2">
    <source>
        <dbReference type="EMBL" id="CAD5205963.1"/>
    </source>
</evidence>
<protein>
    <recommendedName>
        <fullName evidence="4">C6 domain-containing protein</fullName>
    </recommendedName>
</protein>
<dbReference type="AlphaFoldDB" id="A0A811JRC0"/>